<protein>
    <submittedName>
        <fullName evidence="9">Sodium/bile acid symporter</fullName>
    </submittedName>
</protein>
<name>X5DQB0_9CORY</name>
<dbReference type="GO" id="GO:0015297">
    <property type="term" value="F:antiporter activity"/>
    <property type="evidence" value="ECO:0007669"/>
    <property type="project" value="InterPro"/>
</dbReference>
<sequence length="341" mass="36085">MLSRITERPTALFLSAIGTGSLMGAVIPATTPAADALTDPLIVILVTQIFFTLRLPPLLSPALTTLKNPGSTPVVLAALLMNFVAIPVITVAVTSLVLPPGPLQLGVFLYCLFPCTDWFLGFTRAADGDTAVGGLLIPLQMAAQVLLYPVWLGVLPELTGATEVGTTGASTIYGSPEVTSTLAFYVLIPACAGIGLQVLSRRSRMARWARDTADDLVPVTLAAIIMCLFTGNVSSLLVRPADTLLILVTVFIFFVAAYLLGEGTARALGLPYPEKSLLVITTSARNAPLMIALTSAFLPEHPEVTAVLAVGMLVEFPHLCTVTHLLRRQCRSLPATVSHTR</sequence>
<feature type="transmembrane region" description="Helical" evidence="8">
    <location>
        <begin position="103"/>
        <end position="120"/>
    </location>
</feature>
<dbReference type="Gene3D" id="1.20.1530.20">
    <property type="match status" value="1"/>
</dbReference>
<dbReference type="Pfam" id="PF01758">
    <property type="entry name" value="SBF"/>
    <property type="match status" value="1"/>
</dbReference>
<dbReference type="InterPro" id="IPR038770">
    <property type="entry name" value="Na+/solute_symporter_sf"/>
</dbReference>
<organism evidence="9 10">
    <name type="scientific">Corynebacterium glyciniphilum AJ 3170</name>
    <dbReference type="NCBI Taxonomy" id="1404245"/>
    <lineage>
        <taxon>Bacteria</taxon>
        <taxon>Bacillati</taxon>
        <taxon>Actinomycetota</taxon>
        <taxon>Actinomycetes</taxon>
        <taxon>Mycobacteriales</taxon>
        <taxon>Corynebacteriaceae</taxon>
        <taxon>Corynebacterium</taxon>
    </lineage>
</organism>
<dbReference type="GO" id="GO:0005886">
    <property type="term" value="C:plasma membrane"/>
    <property type="evidence" value="ECO:0007669"/>
    <property type="project" value="UniProtKB-SubCell"/>
</dbReference>
<dbReference type="OrthoDB" id="3254016at2"/>
<dbReference type="InterPro" id="IPR002657">
    <property type="entry name" value="BilAc:Na_symport/Acr3"/>
</dbReference>
<keyword evidence="4" id="KW-1003">Cell membrane</keyword>
<evidence type="ECO:0000256" key="3">
    <source>
        <dbReference type="ARBA" id="ARBA00022448"/>
    </source>
</evidence>
<evidence type="ECO:0000256" key="4">
    <source>
        <dbReference type="ARBA" id="ARBA00022475"/>
    </source>
</evidence>
<evidence type="ECO:0000313" key="10">
    <source>
        <dbReference type="Proteomes" id="UP000023703"/>
    </source>
</evidence>
<evidence type="ECO:0000256" key="2">
    <source>
        <dbReference type="ARBA" id="ARBA00010110"/>
    </source>
</evidence>
<evidence type="ECO:0000313" key="9">
    <source>
        <dbReference type="EMBL" id="AHW62837.1"/>
    </source>
</evidence>
<dbReference type="AlphaFoldDB" id="X5DQB0"/>
<dbReference type="KEGG" id="cgy:CGLY_01945"/>
<keyword evidence="7 8" id="KW-0472">Membrane</keyword>
<dbReference type="Proteomes" id="UP000023703">
    <property type="component" value="Chromosome"/>
</dbReference>
<comment type="subcellular location">
    <subcellularLocation>
        <location evidence="1">Cell membrane</location>
        <topology evidence="1">Multi-pass membrane protein</topology>
    </subcellularLocation>
</comment>
<dbReference type="GO" id="GO:0015105">
    <property type="term" value="F:arsenite transmembrane transporter activity"/>
    <property type="evidence" value="ECO:0007669"/>
    <property type="project" value="TreeGrafter"/>
</dbReference>
<dbReference type="PANTHER" id="PTHR43057:SF1">
    <property type="entry name" value="ARSENICAL-RESISTANCE PROTEIN 3"/>
    <property type="match status" value="1"/>
</dbReference>
<feature type="transmembrane region" description="Helical" evidence="8">
    <location>
        <begin position="132"/>
        <end position="151"/>
    </location>
</feature>
<dbReference type="InterPro" id="IPR004706">
    <property type="entry name" value="Arsenical-R_Acr3"/>
</dbReference>
<dbReference type="PANTHER" id="PTHR43057">
    <property type="entry name" value="ARSENITE EFFLUX TRANSPORTER"/>
    <property type="match status" value="1"/>
</dbReference>
<accession>X5DQB0</accession>
<feature type="transmembrane region" description="Helical" evidence="8">
    <location>
        <begin position="182"/>
        <end position="199"/>
    </location>
</feature>
<evidence type="ECO:0000256" key="1">
    <source>
        <dbReference type="ARBA" id="ARBA00004651"/>
    </source>
</evidence>
<feature type="transmembrane region" description="Helical" evidence="8">
    <location>
        <begin position="36"/>
        <end position="53"/>
    </location>
</feature>
<reference evidence="9 10" key="1">
    <citation type="journal article" date="2015" name="Int. J. Syst. Evol. Microbiol.">
        <title>Revisiting Corynebacterium glyciniphilum (ex Kubota et al., 1972) sp. nov., nom. rev., isolated from putrefied banana.</title>
        <authorList>
            <person name="Al-Dilaimi A."/>
            <person name="Bednarz H."/>
            <person name="Lomker A."/>
            <person name="Niehaus K."/>
            <person name="Kalinowski J."/>
            <person name="Ruckert C."/>
        </authorList>
    </citation>
    <scope>NUCLEOTIDE SEQUENCE [LARGE SCALE GENOMIC DNA]</scope>
    <source>
        <strain evidence="9">AJ 3170</strain>
    </source>
</reference>
<proteinExistence type="inferred from homology"/>
<evidence type="ECO:0000256" key="8">
    <source>
        <dbReference type="SAM" id="Phobius"/>
    </source>
</evidence>
<keyword evidence="6 8" id="KW-1133">Transmembrane helix</keyword>
<feature type="transmembrane region" description="Helical" evidence="8">
    <location>
        <begin position="12"/>
        <end position="30"/>
    </location>
</feature>
<keyword evidence="10" id="KW-1185">Reference proteome</keyword>
<keyword evidence="5 8" id="KW-0812">Transmembrane</keyword>
<feature type="transmembrane region" description="Helical" evidence="8">
    <location>
        <begin position="244"/>
        <end position="265"/>
    </location>
</feature>
<keyword evidence="3" id="KW-0813">Transport</keyword>
<feature type="transmembrane region" description="Helical" evidence="8">
    <location>
        <begin position="219"/>
        <end position="238"/>
    </location>
</feature>
<comment type="similarity">
    <text evidence="2">Belongs to the arsenical resistance-3 (ACR3) (TC 2.A.59) family.</text>
</comment>
<gene>
    <name evidence="9" type="ORF">CGLY_01945</name>
</gene>
<feature type="transmembrane region" description="Helical" evidence="8">
    <location>
        <begin position="74"/>
        <end position="97"/>
    </location>
</feature>
<dbReference type="HOGENOM" id="CLU_022869_1_1_11"/>
<evidence type="ECO:0000256" key="7">
    <source>
        <dbReference type="ARBA" id="ARBA00023136"/>
    </source>
</evidence>
<dbReference type="EMBL" id="CP006842">
    <property type="protein sequence ID" value="AHW62837.1"/>
    <property type="molecule type" value="Genomic_DNA"/>
</dbReference>
<dbReference type="STRING" id="1404245.CGLY_01945"/>
<evidence type="ECO:0000256" key="6">
    <source>
        <dbReference type="ARBA" id="ARBA00022989"/>
    </source>
</evidence>
<dbReference type="GO" id="GO:0015104">
    <property type="term" value="F:antimonite transmembrane transporter activity"/>
    <property type="evidence" value="ECO:0007669"/>
    <property type="project" value="TreeGrafter"/>
</dbReference>
<evidence type="ECO:0000256" key="5">
    <source>
        <dbReference type="ARBA" id="ARBA00022692"/>
    </source>
</evidence>
<dbReference type="eggNOG" id="COG0385">
    <property type="taxonomic scope" value="Bacteria"/>
</dbReference>